<feature type="transmembrane region" description="Helical" evidence="6">
    <location>
        <begin position="131"/>
        <end position="152"/>
    </location>
</feature>
<accession>A0ABY4PL94</accession>
<dbReference type="Pfam" id="PF07690">
    <property type="entry name" value="MFS_1"/>
    <property type="match status" value="1"/>
</dbReference>
<dbReference type="EMBL" id="CP097289">
    <property type="protein sequence ID" value="UQT53924.1"/>
    <property type="molecule type" value="Genomic_DNA"/>
</dbReference>
<sequence>MRKNTPITLLSAGHACVDVYQGAVASLVPFFVAERAYSYAAVSGIVLAASLLSSVAQPVFGVLTDRWAMPWLLPVSTLLGGVGIALSGVSGSYALTLVFVAVSGVGVAAYHPESARVARIAGRGSHRGMGWFSLGGNIGFAVAPLMVAAVVATGGLRLTPLLVLPALVGAVLCLPVLRALERQKAAGTGTAVPARVDDKASFVKLSLAVVCRSIVFIGLSTFISLYAKERMGGSTVAGTVALFVLYLGGAVGSVLGGALADRWDRVTVARWSYLLSVGWVAGVVFVPGPAFYLFVALTSAGLYVPFSLQVTLGQDYLSSRIGTASGITLGLTVSIGGLASPLIGGIADATSLKTALAPLVLMPALSWLLFRTLPEPTVPQPADAARPEGDGTDAAALSPAGPDHG</sequence>
<feature type="transmembrane region" description="Helical" evidence="6">
    <location>
        <begin position="92"/>
        <end position="110"/>
    </location>
</feature>
<proteinExistence type="predicted"/>
<protein>
    <submittedName>
        <fullName evidence="8">MFS transporter</fullName>
    </submittedName>
</protein>
<dbReference type="PANTHER" id="PTHR43129">
    <property type="entry name" value="FOSMIDOMYCIN RESISTANCE PROTEIN"/>
    <property type="match status" value="1"/>
</dbReference>
<feature type="transmembrane region" description="Helical" evidence="6">
    <location>
        <begin position="36"/>
        <end position="56"/>
    </location>
</feature>
<keyword evidence="4 6" id="KW-0472">Membrane</keyword>
<dbReference type="SUPFAM" id="SSF103473">
    <property type="entry name" value="MFS general substrate transporter"/>
    <property type="match status" value="1"/>
</dbReference>
<feature type="transmembrane region" description="Helical" evidence="6">
    <location>
        <begin position="205"/>
        <end position="227"/>
    </location>
</feature>
<dbReference type="PROSITE" id="PS50850">
    <property type="entry name" value="MFS"/>
    <property type="match status" value="1"/>
</dbReference>
<dbReference type="Proteomes" id="UP000829992">
    <property type="component" value="Chromosome"/>
</dbReference>
<dbReference type="InterPro" id="IPR036259">
    <property type="entry name" value="MFS_trans_sf"/>
</dbReference>
<dbReference type="CDD" id="cd17478">
    <property type="entry name" value="MFS_FsR"/>
    <property type="match status" value="1"/>
</dbReference>
<evidence type="ECO:0000256" key="1">
    <source>
        <dbReference type="ARBA" id="ARBA00004651"/>
    </source>
</evidence>
<evidence type="ECO:0000313" key="9">
    <source>
        <dbReference type="Proteomes" id="UP000829992"/>
    </source>
</evidence>
<name>A0ABY4PL94_9ACTN</name>
<feature type="transmembrane region" description="Helical" evidence="6">
    <location>
        <begin position="239"/>
        <end position="259"/>
    </location>
</feature>
<keyword evidence="2 6" id="KW-0812">Transmembrane</keyword>
<feature type="transmembrane region" description="Helical" evidence="6">
    <location>
        <begin position="324"/>
        <end position="343"/>
    </location>
</feature>
<evidence type="ECO:0000256" key="5">
    <source>
        <dbReference type="SAM" id="MobiDB-lite"/>
    </source>
</evidence>
<evidence type="ECO:0000256" key="3">
    <source>
        <dbReference type="ARBA" id="ARBA00022989"/>
    </source>
</evidence>
<evidence type="ECO:0000256" key="6">
    <source>
        <dbReference type="SAM" id="Phobius"/>
    </source>
</evidence>
<keyword evidence="3 6" id="KW-1133">Transmembrane helix</keyword>
<dbReference type="InterPro" id="IPR020846">
    <property type="entry name" value="MFS_dom"/>
</dbReference>
<evidence type="ECO:0000256" key="2">
    <source>
        <dbReference type="ARBA" id="ARBA00022692"/>
    </source>
</evidence>
<comment type="subcellular location">
    <subcellularLocation>
        <location evidence="1">Cell membrane</location>
        <topology evidence="1">Multi-pass membrane protein</topology>
    </subcellularLocation>
</comment>
<dbReference type="RefSeq" id="WP_249585422.1">
    <property type="nucleotide sequence ID" value="NZ_BAAAQL010000045.1"/>
</dbReference>
<dbReference type="InterPro" id="IPR011701">
    <property type="entry name" value="MFS"/>
</dbReference>
<feature type="transmembrane region" description="Helical" evidence="6">
    <location>
        <begin position="271"/>
        <end position="304"/>
    </location>
</feature>
<feature type="region of interest" description="Disordered" evidence="5">
    <location>
        <begin position="379"/>
        <end position="405"/>
    </location>
</feature>
<evidence type="ECO:0000313" key="8">
    <source>
        <dbReference type="EMBL" id="UQT53924.1"/>
    </source>
</evidence>
<feature type="domain" description="Major facilitator superfamily (MFS) profile" evidence="7">
    <location>
        <begin position="1"/>
        <end position="375"/>
    </location>
</feature>
<reference evidence="8 9" key="1">
    <citation type="submission" date="2022-05" db="EMBL/GenBank/DDBJ databases">
        <authorList>
            <person name="Zhou X."/>
            <person name="Li K."/>
            <person name="Man Y."/>
        </authorList>
    </citation>
    <scope>NUCLEOTIDE SEQUENCE [LARGE SCALE GENOMIC DNA]</scope>
    <source>
        <strain evidence="8 9">MS405</strain>
    </source>
</reference>
<dbReference type="PANTHER" id="PTHR43129:SF1">
    <property type="entry name" value="FOSMIDOMYCIN RESISTANCE PROTEIN"/>
    <property type="match status" value="1"/>
</dbReference>
<keyword evidence="9" id="KW-1185">Reference proteome</keyword>
<gene>
    <name evidence="8" type="ORF">M4V62_01870</name>
</gene>
<organism evidence="8 9">
    <name type="scientific">Streptomyces durmitorensis</name>
    <dbReference type="NCBI Taxonomy" id="319947"/>
    <lineage>
        <taxon>Bacteria</taxon>
        <taxon>Bacillati</taxon>
        <taxon>Actinomycetota</taxon>
        <taxon>Actinomycetes</taxon>
        <taxon>Kitasatosporales</taxon>
        <taxon>Streptomycetaceae</taxon>
        <taxon>Streptomyces</taxon>
    </lineage>
</organism>
<evidence type="ECO:0000256" key="4">
    <source>
        <dbReference type="ARBA" id="ARBA00023136"/>
    </source>
</evidence>
<feature type="transmembrane region" description="Helical" evidence="6">
    <location>
        <begin position="158"/>
        <end position="177"/>
    </location>
</feature>
<dbReference type="Gene3D" id="1.20.1250.20">
    <property type="entry name" value="MFS general substrate transporter like domains"/>
    <property type="match status" value="2"/>
</dbReference>
<evidence type="ECO:0000259" key="7">
    <source>
        <dbReference type="PROSITE" id="PS50850"/>
    </source>
</evidence>